<dbReference type="PANTHER" id="PTHR12634:SF8">
    <property type="entry name" value="FIERY MOUNTAIN, ISOFORM D"/>
    <property type="match status" value="1"/>
</dbReference>
<dbReference type="InterPro" id="IPR007587">
    <property type="entry name" value="SAPS"/>
</dbReference>
<dbReference type="PANTHER" id="PTHR12634">
    <property type="entry name" value="SIT4 YEAST -ASSOCIATING PROTEIN-RELATED"/>
    <property type="match status" value="1"/>
</dbReference>
<comment type="caution">
    <text evidence="4">The sequence shown here is derived from an EMBL/GenBank/DDBJ whole genome shotgun (WGS) entry which is preliminary data.</text>
</comment>
<proteinExistence type="inferred from homology"/>
<organism evidence="4 5">
    <name type="scientific">Vitis vinifera</name>
    <name type="common">Grape</name>
    <dbReference type="NCBI Taxonomy" id="29760"/>
    <lineage>
        <taxon>Eukaryota</taxon>
        <taxon>Viridiplantae</taxon>
        <taxon>Streptophyta</taxon>
        <taxon>Embryophyta</taxon>
        <taxon>Tracheophyta</taxon>
        <taxon>Spermatophyta</taxon>
        <taxon>Magnoliopsida</taxon>
        <taxon>eudicotyledons</taxon>
        <taxon>Gunneridae</taxon>
        <taxon>Pentapetalae</taxon>
        <taxon>rosids</taxon>
        <taxon>Vitales</taxon>
        <taxon>Vitaceae</taxon>
        <taxon>Viteae</taxon>
        <taxon>Vitis</taxon>
    </lineage>
</organism>
<accession>A0A438DTH6</accession>
<protein>
    <submittedName>
        <fullName evidence="4">Uncharacterized protein</fullName>
    </submittedName>
</protein>
<comment type="similarity">
    <text evidence="1">Belongs to the SAPS family.</text>
</comment>
<keyword evidence="2" id="KW-0131">Cell cycle</keyword>
<sequence length="159" mass="17956">MHEAFFRRLQGQAISREVEDHIPSLSLKRISQLNSSPPLCPKEEWSRPTALQDRTRDSDEDDLHDRDYDVAALANNLSQAFRYKIYGNEDGEEDHGALDRDDEDVYFDDESAEVVISSLRLGDDQGRVYVVIHEVWVGPATWFPSCSSQGARSTATTPG</sequence>
<evidence type="ECO:0000256" key="1">
    <source>
        <dbReference type="ARBA" id="ARBA00006180"/>
    </source>
</evidence>
<dbReference type="EMBL" id="QGNW01001500">
    <property type="protein sequence ID" value="RVW38796.1"/>
    <property type="molecule type" value="Genomic_DNA"/>
</dbReference>
<gene>
    <name evidence="4" type="ORF">CK203_074165</name>
</gene>
<dbReference type="AlphaFoldDB" id="A0A438DTH6"/>
<dbReference type="Proteomes" id="UP000288805">
    <property type="component" value="Unassembled WGS sequence"/>
</dbReference>
<evidence type="ECO:0000256" key="2">
    <source>
        <dbReference type="ARBA" id="ARBA00023306"/>
    </source>
</evidence>
<reference evidence="4 5" key="1">
    <citation type="journal article" date="2018" name="PLoS Genet.">
        <title>Population sequencing reveals clonal diversity and ancestral inbreeding in the grapevine cultivar Chardonnay.</title>
        <authorList>
            <person name="Roach M.J."/>
            <person name="Johnson D.L."/>
            <person name="Bohlmann J."/>
            <person name="van Vuuren H.J."/>
            <person name="Jones S.J."/>
            <person name="Pretorius I.S."/>
            <person name="Schmidt S.A."/>
            <person name="Borneman A.R."/>
        </authorList>
    </citation>
    <scope>NUCLEOTIDE SEQUENCE [LARGE SCALE GENOMIC DNA]</scope>
    <source>
        <strain evidence="5">cv. Chardonnay</strain>
        <tissue evidence="4">Leaf</tissue>
    </source>
</reference>
<evidence type="ECO:0000313" key="5">
    <source>
        <dbReference type="Proteomes" id="UP000288805"/>
    </source>
</evidence>
<evidence type="ECO:0000256" key="3">
    <source>
        <dbReference type="SAM" id="MobiDB-lite"/>
    </source>
</evidence>
<feature type="compositionally biased region" description="Basic and acidic residues" evidence="3">
    <location>
        <begin position="53"/>
        <end position="63"/>
    </location>
</feature>
<feature type="region of interest" description="Disordered" evidence="3">
    <location>
        <begin position="33"/>
        <end position="63"/>
    </location>
</feature>
<dbReference type="GO" id="GO:0019903">
    <property type="term" value="F:protein phosphatase binding"/>
    <property type="evidence" value="ECO:0007669"/>
    <property type="project" value="InterPro"/>
</dbReference>
<name>A0A438DTH6_VITVI</name>
<evidence type="ECO:0000313" key="4">
    <source>
        <dbReference type="EMBL" id="RVW38796.1"/>
    </source>
</evidence>